<reference evidence="3" key="1">
    <citation type="submission" date="2010-08" db="EMBL/GenBank/DDBJ databases">
        <title>Genome sequence of Parvularcula bermudensis HTCC2503.</title>
        <authorList>
            <person name="Kang D.-M."/>
            <person name="Oh H.-M."/>
            <person name="Cho J.-C."/>
        </authorList>
    </citation>
    <scope>NUCLEOTIDE SEQUENCE [LARGE SCALE GENOMIC DNA]</scope>
    <source>
        <strain evidence="3">ATCC BAA-594 / HTCC2503 / KCTC 12087</strain>
    </source>
</reference>
<dbReference type="AlphaFoldDB" id="E0TI62"/>
<evidence type="ECO:0000313" key="2">
    <source>
        <dbReference type="EMBL" id="ADM09401.1"/>
    </source>
</evidence>
<dbReference type="KEGG" id="pbr:PB2503_06677"/>
<proteinExistence type="predicted"/>
<feature type="region of interest" description="Disordered" evidence="1">
    <location>
        <begin position="1"/>
        <end position="116"/>
    </location>
</feature>
<keyword evidence="3" id="KW-1185">Reference proteome</keyword>
<dbReference type="STRING" id="314260.PB2503_06677"/>
<sequence>MVEMILEQRMTDRTDPQEIEDRNHQRGETEPGFRKTADVPGPTPDRGILREDTELVTTPEDGRAPNWPETYEADKGPMSTEPDGDDAHPKGRLAHPEELEEGYTVDDGALNKQGAD</sequence>
<dbReference type="EMBL" id="CP002156">
    <property type="protein sequence ID" value="ADM09401.1"/>
    <property type="molecule type" value="Genomic_DNA"/>
</dbReference>
<feature type="compositionally biased region" description="Basic and acidic residues" evidence="1">
    <location>
        <begin position="85"/>
        <end position="97"/>
    </location>
</feature>
<protein>
    <submittedName>
        <fullName evidence="2">Uncharacterized protein</fullName>
    </submittedName>
</protein>
<organism evidence="2 3">
    <name type="scientific">Parvularcula bermudensis (strain ATCC BAA-594 / HTCC2503 / KCTC 12087)</name>
    <dbReference type="NCBI Taxonomy" id="314260"/>
    <lineage>
        <taxon>Bacteria</taxon>
        <taxon>Pseudomonadati</taxon>
        <taxon>Pseudomonadota</taxon>
        <taxon>Alphaproteobacteria</taxon>
        <taxon>Parvularculales</taxon>
        <taxon>Parvularculaceae</taxon>
        <taxon>Parvularcula</taxon>
    </lineage>
</organism>
<accession>E0TI62</accession>
<feature type="compositionally biased region" description="Basic and acidic residues" evidence="1">
    <location>
        <begin position="9"/>
        <end position="37"/>
    </location>
</feature>
<gene>
    <name evidence="2" type="ordered locus">PB2503_06677</name>
</gene>
<reference evidence="2 3" key="2">
    <citation type="journal article" date="2011" name="J. Bacteriol.">
        <title>Complete genome sequence of strain HTCC2503T of Parvularcula bermudensis, the type species of the order "Parvularculales" in the class Alphaproteobacteria.</title>
        <authorList>
            <person name="Oh H.M."/>
            <person name="Kang I."/>
            <person name="Vergin K.L."/>
            <person name="Kang D."/>
            <person name="Rhee K.H."/>
            <person name="Giovannoni S.J."/>
            <person name="Cho J.C."/>
        </authorList>
    </citation>
    <scope>NUCLEOTIDE SEQUENCE [LARGE SCALE GENOMIC DNA]</scope>
    <source>
        <strain evidence="3">ATCC BAA-594 / HTCC2503 / KCTC 12087</strain>
    </source>
</reference>
<evidence type="ECO:0000256" key="1">
    <source>
        <dbReference type="SAM" id="MobiDB-lite"/>
    </source>
</evidence>
<evidence type="ECO:0000313" key="3">
    <source>
        <dbReference type="Proteomes" id="UP000001302"/>
    </source>
</evidence>
<dbReference type="Proteomes" id="UP000001302">
    <property type="component" value="Chromosome"/>
</dbReference>
<name>E0TI62_PARBH</name>
<dbReference type="HOGENOM" id="CLU_2094480_0_0_5"/>